<evidence type="ECO:0000256" key="1">
    <source>
        <dbReference type="ARBA" id="ARBA00004141"/>
    </source>
</evidence>
<accession>A0ABQ9JVU2</accession>
<name>A0ABQ9JVU2_9CUCU</name>
<feature type="transmembrane region" description="Helical" evidence="6">
    <location>
        <begin position="392"/>
        <end position="413"/>
    </location>
</feature>
<comment type="caution">
    <text evidence="9">The sequence shown here is derived from an EMBL/GenBank/DDBJ whole genome shotgun (WGS) entry which is preliminary data.</text>
</comment>
<keyword evidence="4 6" id="KW-1133">Transmembrane helix</keyword>
<dbReference type="Pfam" id="PF20519">
    <property type="entry name" value="Polycystin_dom"/>
    <property type="match status" value="1"/>
</dbReference>
<gene>
    <name evidence="9" type="ORF">NQ317_007783</name>
</gene>
<evidence type="ECO:0000313" key="9">
    <source>
        <dbReference type="EMBL" id="KAJ8982435.1"/>
    </source>
</evidence>
<feature type="domain" description="Polycystin" evidence="8">
    <location>
        <begin position="144"/>
        <end position="346"/>
    </location>
</feature>
<protein>
    <submittedName>
        <fullName evidence="9">Uncharacterized protein</fullName>
    </submittedName>
</protein>
<organism evidence="9 10">
    <name type="scientific">Molorchus minor</name>
    <dbReference type="NCBI Taxonomy" id="1323400"/>
    <lineage>
        <taxon>Eukaryota</taxon>
        <taxon>Metazoa</taxon>
        <taxon>Ecdysozoa</taxon>
        <taxon>Arthropoda</taxon>
        <taxon>Hexapoda</taxon>
        <taxon>Insecta</taxon>
        <taxon>Pterygota</taxon>
        <taxon>Neoptera</taxon>
        <taxon>Endopterygota</taxon>
        <taxon>Coleoptera</taxon>
        <taxon>Polyphaga</taxon>
        <taxon>Cucujiformia</taxon>
        <taxon>Chrysomeloidea</taxon>
        <taxon>Cerambycidae</taxon>
        <taxon>Lamiinae</taxon>
        <taxon>Monochamini</taxon>
        <taxon>Molorchus</taxon>
    </lineage>
</organism>
<evidence type="ECO:0000256" key="5">
    <source>
        <dbReference type="ARBA" id="ARBA00023136"/>
    </source>
</evidence>
<feature type="transmembrane region" description="Helical" evidence="6">
    <location>
        <begin position="353"/>
        <end position="372"/>
    </location>
</feature>
<evidence type="ECO:0000259" key="7">
    <source>
        <dbReference type="Pfam" id="PF08016"/>
    </source>
</evidence>
<evidence type="ECO:0000259" key="8">
    <source>
        <dbReference type="Pfam" id="PF20519"/>
    </source>
</evidence>
<dbReference type="InterPro" id="IPR051223">
    <property type="entry name" value="Polycystin"/>
</dbReference>
<evidence type="ECO:0000313" key="10">
    <source>
        <dbReference type="Proteomes" id="UP001162164"/>
    </source>
</evidence>
<sequence>MRFEILDKEQVQCTVFPDNPINTRKIKLRKFSDAFRGPHMWNEFSSLQYNPGYHFTDNFRFLGASHNQFALANIDADEIKERKYWAVTRQKVLELVEDLIMITIYVVLLYLVILKDKHPLSFLSNIEVVELVNGIHSRTILLEDVERRDEFEDYINTTLVHMLQYPQWYGKYVLKDPGMTVDNVNKYIGIGRFRQHRSDNNTCKVLRNMRFITDYCYSGYSDGPESRHFSEGWMGEQNSDKFARMDEVWKYRHSSVTGTFGYMGKFAYYPGGGYIATLGRTMKNSLINIKYLFRNKWIDPLSRCIFIEFLLYNSNSNLFNSVSVWFEISTVGYIGKKFHVDTAKLLLIKEETGVMITVIFVCFLIMLTVLSIKMIHRFSKKKQIYLKDTWHIVDVIIILMTAVLVFIATLRLWKLLRFMLIIKMVEKTLLLAATPLLCLLLCQVLITFCFLSAGTLLFGDKSYDFQNLSESFATLLLLSLNLKSNFDLSVINSPIAYLYYAGYMIVTLVYVTLYITIITICYAEAQIFYSFKQPYGIPDYVKEQFEYYSELGRIKWKNMRLRGGNDESGSVYPKADEHRYADCITIPSNKLNAMALVAKCSTIVNLFRSNSNVQYIFYIEKDENGKMKVIDDMTLIKMEKVVDSLLQKERVDDGEKARQRELYKAFFERQENDIGEILKTVKSLVESLDGIDINEDVDV</sequence>
<feature type="transmembrane region" description="Helical" evidence="6">
    <location>
        <begin position="497"/>
        <end position="523"/>
    </location>
</feature>
<evidence type="ECO:0000256" key="2">
    <source>
        <dbReference type="ARBA" id="ARBA00007200"/>
    </source>
</evidence>
<keyword evidence="10" id="KW-1185">Reference proteome</keyword>
<feature type="transmembrane region" description="Helical" evidence="6">
    <location>
        <begin position="433"/>
        <end position="459"/>
    </location>
</feature>
<reference evidence="9" key="1">
    <citation type="journal article" date="2023" name="Insect Mol. Biol.">
        <title>Genome sequencing provides insights into the evolution of gene families encoding plant cell wall-degrading enzymes in longhorned beetles.</title>
        <authorList>
            <person name="Shin N.R."/>
            <person name="Okamura Y."/>
            <person name="Kirsch R."/>
            <person name="Pauchet Y."/>
        </authorList>
    </citation>
    <scope>NUCLEOTIDE SEQUENCE</scope>
    <source>
        <strain evidence="9">MMC_N1</strain>
    </source>
</reference>
<evidence type="ECO:0000256" key="3">
    <source>
        <dbReference type="ARBA" id="ARBA00022692"/>
    </source>
</evidence>
<dbReference type="Proteomes" id="UP001162164">
    <property type="component" value="Unassembled WGS sequence"/>
</dbReference>
<feature type="domain" description="Polycystin cation channel PKD1/PKD2" evidence="7">
    <location>
        <begin position="400"/>
        <end position="523"/>
    </location>
</feature>
<comment type="subcellular location">
    <subcellularLocation>
        <location evidence="1">Membrane</location>
        <topology evidence="1">Multi-pass membrane protein</topology>
    </subcellularLocation>
</comment>
<proteinExistence type="inferred from homology"/>
<evidence type="ECO:0000256" key="4">
    <source>
        <dbReference type="ARBA" id="ARBA00022989"/>
    </source>
</evidence>
<dbReference type="PANTHER" id="PTHR10877">
    <property type="entry name" value="POLYCYSTIN FAMILY MEMBER"/>
    <property type="match status" value="1"/>
</dbReference>
<evidence type="ECO:0000256" key="6">
    <source>
        <dbReference type="SAM" id="Phobius"/>
    </source>
</evidence>
<dbReference type="InterPro" id="IPR013122">
    <property type="entry name" value="PKD1_2_channel"/>
</dbReference>
<dbReference type="EMBL" id="JAPWTJ010000124">
    <property type="protein sequence ID" value="KAJ8982435.1"/>
    <property type="molecule type" value="Genomic_DNA"/>
</dbReference>
<keyword evidence="5 6" id="KW-0472">Membrane</keyword>
<keyword evidence="3 6" id="KW-0812">Transmembrane</keyword>
<dbReference type="Pfam" id="PF08016">
    <property type="entry name" value="PKD_channel"/>
    <property type="match status" value="1"/>
</dbReference>
<feature type="transmembrane region" description="Helical" evidence="6">
    <location>
        <begin position="92"/>
        <end position="113"/>
    </location>
</feature>
<dbReference type="InterPro" id="IPR046791">
    <property type="entry name" value="Polycystin_dom"/>
</dbReference>
<comment type="similarity">
    <text evidence="2">Belongs to the polycystin family.</text>
</comment>
<dbReference type="PANTHER" id="PTHR10877:SF183">
    <property type="entry name" value="AT14535P-RELATED"/>
    <property type="match status" value="1"/>
</dbReference>